<evidence type="ECO:0000313" key="3">
    <source>
        <dbReference type="EMBL" id="CAL1400697.1"/>
    </source>
</evidence>
<gene>
    <name evidence="3" type="ORF">LTRI10_LOCUS40810</name>
</gene>
<name>A0AAV2FRP7_9ROSI</name>
<accession>A0AAV2FRP7</accession>
<dbReference type="Gene3D" id="3.40.50.10140">
    <property type="entry name" value="Toll/interleukin-1 receptor homology (TIR) domain"/>
    <property type="match status" value="1"/>
</dbReference>
<protein>
    <recommendedName>
        <fullName evidence="2">TIR domain-containing protein</fullName>
    </recommendedName>
</protein>
<evidence type="ECO:0000313" key="4">
    <source>
        <dbReference type="Proteomes" id="UP001497516"/>
    </source>
</evidence>
<dbReference type="InterPro" id="IPR035897">
    <property type="entry name" value="Toll_tir_struct_dom_sf"/>
</dbReference>
<evidence type="ECO:0000256" key="1">
    <source>
        <dbReference type="SAM" id="MobiDB-lite"/>
    </source>
</evidence>
<dbReference type="EMBL" id="OZ034820">
    <property type="protein sequence ID" value="CAL1400697.1"/>
    <property type="molecule type" value="Genomic_DNA"/>
</dbReference>
<sequence length="95" mass="10812">MTAMASTAVASSSSSPPPYTGRWDYDVFVCFRGDDIQDNFMSHLEKDLSKMKIKTFVDTQLKVTQENRQTPLHPQRNSDFGGDILQKLREFVLVP</sequence>
<evidence type="ECO:0000259" key="2">
    <source>
        <dbReference type="Pfam" id="PF01582"/>
    </source>
</evidence>
<dbReference type="AlphaFoldDB" id="A0AAV2FRP7"/>
<reference evidence="3 4" key="1">
    <citation type="submission" date="2024-04" db="EMBL/GenBank/DDBJ databases">
        <authorList>
            <person name="Fracassetti M."/>
        </authorList>
    </citation>
    <scope>NUCLEOTIDE SEQUENCE [LARGE SCALE GENOMIC DNA]</scope>
</reference>
<proteinExistence type="predicted"/>
<organism evidence="3 4">
    <name type="scientific">Linum trigynum</name>
    <dbReference type="NCBI Taxonomy" id="586398"/>
    <lineage>
        <taxon>Eukaryota</taxon>
        <taxon>Viridiplantae</taxon>
        <taxon>Streptophyta</taxon>
        <taxon>Embryophyta</taxon>
        <taxon>Tracheophyta</taxon>
        <taxon>Spermatophyta</taxon>
        <taxon>Magnoliopsida</taxon>
        <taxon>eudicotyledons</taxon>
        <taxon>Gunneridae</taxon>
        <taxon>Pentapetalae</taxon>
        <taxon>rosids</taxon>
        <taxon>fabids</taxon>
        <taxon>Malpighiales</taxon>
        <taxon>Linaceae</taxon>
        <taxon>Linum</taxon>
    </lineage>
</organism>
<dbReference type="Pfam" id="PF01582">
    <property type="entry name" value="TIR"/>
    <property type="match status" value="1"/>
</dbReference>
<dbReference type="Proteomes" id="UP001497516">
    <property type="component" value="Chromosome 7"/>
</dbReference>
<dbReference type="InterPro" id="IPR000157">
    <property type="entry name" value="TIR_dom"/>
</dbReference>
<dbReference type="GO" id="GO:0007165">
    <property type="term" value="P:signal transduction"/>
    <property type="evidence" value="ECO:0007669"/>
    <property type="project" value="InterPro"/>
</dbReference>
<feature type="compositionally biased region" description="Low complexity" evidence="1">
    <location>
        <begin position="1"/>
        <end position="14"/>
    </location>
</feature>
<feature type="region of interest" description="Disordered" evidence="1">
    <location>
        <begin position="1"/>
        <end position="21"/>
    </location>
</feature>
<dbReference type="SUPFAM" id="SSF52200">
    <property type="entry name" value="Toll/Interleukin receptor TIR domain"/>
    <property type="match status" value="1"/>
</dbReference>
<keyword evidence="4" id="KW-1185">Reference proteome</keyword>
<feature type="domain" description="TIR" evidence="2">
    <location>
        <begin position="25"/>
        <end position="60"/>
    </location>
</feature>